<name>A0A397T9R0_9GLOM</name>
<dbReference type="OrthoDB" id="2392566at2759"/>
<evidence type="ECO:0000313" key="4">
    <source>
        <dbReference type="Proteomes" id="UP000265703"/>
    </source>
</evidence>
<dbReference type="EMBL" id="QKYT01000070">
    <property type="protein sequence ID" value="RIA94968.1"/>
    <property type="molecule type" value="Genomic_DNA"/>
</dbReference>
<protein>
    <submittedName>
        <fullName evidence="3">Uncharacterized protein</fullName>
    </submittedName>
</protein>
<keyword evidence="1" id="KW-0175">Coiled coil</keyword>
<gene>
    <name evidence="3" type="ORF">C1645_817342</name>
</gene>
<comment type="caution">
    <text evidence="3">The sequence shown here is derived from an EMBL/GenBank/DDBJ whole genome shotgun (WGS) entry which is preliminary data.</text>
</comment>
<feature type="compositionally biased region" description="Polar residues" evidence="2">
    <location>
        <begin position="165"/>
        <end position="175"/>
    </location>
</feature>
<accession>A0A397T9R0</accession>
<evidence type="ECO:0000256" key="1">
    <source>
        <dbReference type="SAM" id="Coils"/>
    </source>
</evidence>
<feature type="coiled-coil region" evidence="1">
    <location>
        <begin position="210"/>
        <end position="244"/>
    </location>
</feature>
<feature type="region of interest" description="Disordered" evidence="2">
    <location>
        <begin position="108"/>
        <end position="134"/>
    </location>
</feature>
<feature type="region of interest" description="Disordered" evidence="2">
    <location>
        <begin position="159"/>
        <end position="179"/>
    </location>
</feature>
<sequence>MFEVFKKRNSDANRRRFRMETNQVYEDECRRLINVVEHLTEQRRESVEIIRLVNKGLNDLITGLQKKNPKNDNVTPIPDELVNTVSAQLLSSIQAQLSVQAQLDGELLDDDEDDTYVNGNEDNGDPNKRKDDDGLKTELVILQSQMNRLRTEQDKITTKFESKQQKNTNGNGESSNHIHKRKVSTGIIDSFNLSKESLTDSDKSESNIGKEDAYELIKKQEKEINKLRQKVKIYEDQFKEYANSINGTTNESHVNGINGIGITKEIKDDFKKLQRSFHTFTSVSGNEIEINKDNANMLLESYQLGSFQDNSKSSKMHLAAALEARISSLLNEQVEGYFVSAMKDTYLEEDYDDNNLEYDLVITTEKLAELLNRFADARANGDKSLRKTCAKLRSLIYSSLSISSFSSENDTHPFITSLASQLLKFMEEYRTLPFTELPQVKEEAKQIILGFISLVYFKLKSLDPQPKLFYYDQGTTVDEHKMKGAWDKKDISNQEVEICYFPAVIVNQKNNSAISKAQVITRPR</sequence>
<feature type="compositionally biased region" description="Basic and acidic residues" evidence="2">
    <location>
        <begin position="125"/>
        <end position="134"/>
    </location>
</feature>
<evidence type="ECO:0000313" key="3">
    <source>
        <dbReference type="EMBL" id="RIA94968.1"/>
    </source>
</evidence>
<proteinExistence type="predicted"/>
<organism evidence="3 4">
    <name type="scientific">Glomus cerebriforme</name>
    <dbReference type="NCBI Taxonomy" id="658196"/>
    <lineage>
        <taxon>Eukaryota</taxon>
        <taxon>Fungi</taxon>
        <taxon>Fungi incertae sedis</taxon>
        <taxon>Mucoromycota</taxon>
        <taxon>Glomeromycotina</taxon>
        <taxon>Glomeromycetes</taxon>
        <taxon>Glomerales</taxon>
        <taxon>Glomeraceae</taxon>
        <taxon>Glomus</taxon>
    </lineage>
</organism>
<dbReference type="STRING" id="658196.A0A397T9R0"/>
<reference evidence="3 4" key="1">
    <citation type="submission" date="2018-06" db="EMBL/GenBank/DDBJ databases">
        <title>Comparative genomics reveals the genomic features of Rhizophagus irregularis, R. cerebriforme, R. diaphanum and Gigaspora rosea, and their symbiotic lifestyle signature.</title>
        <authorList>
            <person name="Morin E."/>
            <person name="San Clemente H."/>
            <person name="Chen E.C.H."/>
            <person name="De La Providencia I."/>
            <person name="Hainaut M."/>
            <person name="Kuo A."/>
            <person name="Kohler A."/>
            <person name="Murat C."/>
            <person name="Tang N."/>
            <person name="Roy S."/>
            <person name="Loubradou J."/>
            <person name="Henrissat B."/>
            <person name="Grigoriev I.V."/>
            <person name="Corradi N."/>
            <person name="Roux C."/>
            <person name="Martin F.M."/>
        </authorList>
    </citation>
    <scope>NUCLEOTIDE SEQUENCE [LARGE SCALE GENOMIC DNA]</scope>
    <source>
        <strain evidence="3 4">DAOM 227022</strain>
    </source>
</reference>
<keyword evidence="4" id="KW-1185">Reference proteome</keyword>
<dbReference type="Proteomes" id="UP000265703">
    <property type="component" value="Unassembled WGS sequence"/>
</dbReference>
<evidence type="ECO:0000256" key="2">
    <source>
        <dbReference type="SAM" id="MobiDB-lite"/>
    </source>
</evidence>
<dbReference type="AlphaFoldDB" id="A0A397T9R0"/>